<proteinExistence type="predicted"/>
<evidence type="ECO:0000313" key="3">
    <source>
        <dbReference type="EMBL" id="HGL17893.1"/>
    </source>
</evidence>
<evidence type="ECO:0000313" key="4">
    <source>
        <dbReference type="EMBL" id="HGL18014.1"/>
    </source>
</evidence>
<dbReference type="InterPro" id="IPR036890">
    <property type="entry name" value="HATPase_C_sf"/>
</dbReference>
<dbReference type="InterPro" id="IPR003594">
    <property type="entry name" value="HATPase_dom"/>
</dbReference>
<accession>A0A7C2PDH5</accession>
<reference evidence="2" key="1">
    <citation type="journal article" date="2020" name="mSystems">
        <title>Genome- and Community-Level Interaction Insights into Carbon Utilization and Element Cycling Functions of Hydrothermarchaeota in Hydrothermal Sediment.</title>
        <authorList>
            <person name="Zhou Z."/>
            <person name="Liu Y."/>
            <person name="Xu W."/>
            <person name="Pan J."/>
            <person name="Luo Z.H."/>
            <person name="Li M."/>
        </authorList>
    </citation>
    <scope>NUCLEOTIDE SEQUENCE [LARGE SCALE GENOMIC DNA]</scope>
    <source>
        <strain evidence="2">SpSt-34</strain>
        <strain evidence="3">SpSt-69</strain>
    </source>
</reference>
<gene>
    <name evidence="2" type="ORF">ENQ77_03255</name>
    <name evidence="3" type="ORF">ENU66_06175</name>
    <name evidence="4" type="ORF">ENU66_06790</name>
</gene>
<dbReference type="SUPFAM" id="SSF55874">
    <property type="entry name" value="ATPase domain of HSP90 chaperone/DNA topoisomerase II/histidine kinase"/>
    <property type="match status" value="1"/>
</dbReference>
<dbReference type="EMBL" id="DTDJ01000043">
    <property type="protein sequence ID" value="HGL18014.1"/>
    <property type="molecule type" value="Genomic_DNA"/>
</dbReference>
<sequence>MDLANAGAASSHVKSELQKYGIEEEVVKRVGIICFEAEMNMILYSVGGKLKVEANSNSVEIFAEDNGPGIEDLEKAMQPGYSTAPPWAQDYGFGAGMGFPNMKQNSDVFEVESAPGVGTKIHAIIYRRKENEAK</sequence>
<dbReference type="EMBL" id="DTDJ01000043">
    <property type="protein sequence ID" value="HGL17893.1"/>
    <property type="molecule type" value="Genomic_DNA"/>
</dbReference>
<name>A0A7C2PDH5_UNCW3</name>
<dbReference type="EMBL" id="DSOL01000093">
    <property type="protein sequence ID" value="HEN27678.1"/>
    <property type="molecule type" value="Genomic_DNA"/>
</dbReference>
<dbReference type="Gene3D" id="3.30.565.10">
    <property type="entry name" value="Histidine kinase-like ATPase, C-terminal domain"/>
    <property type="match status" value="1"/>
</dbReference>
<comment type="caution">
    <text evidence="2">The sequence shown here is derived from an EMBL/GenBank/DDBJ whole genome shotgun (WGS) entry which is preliminary data.</text>
</comment>
<feature type="domain" description="Histidine kinase/HSP90-like ATPase" evidence="1">
    <location>
        <begin position="31"/>
        <end position="123"/>
    </location>
</feature>
<evidence type="ECO:0000259" key="1">
    <source>
        <dbReference type="Pfam" id="PF02518"/>
    </source>
</evidence>
<dbReference type="Pfam" id="PF02518">
    <property type="entry name" value="HATPase_c"/>
    <property type="match status" value="1"/>
</dbReference>
<protein>
    <submittedName>
        <fullName evidence="2">Anti-sigma regulatory factor</fullName>
    </submittedName>
</protein>
<organism evidence="2">
    <name type="scientific">candidate division WOR-3 bacterium</name>
    <dbReference type="NCBI Taxonomy" id="2052148"/>
    <lineage>
        <taxon>Bacteria</taxon>
        <taxon>Bacteria division WOR-3</taxon>
    </lineage>
</organism>
<dbReference type="AlphaFoldDB" id="A0A7C2PDH5"/>
<evidence type="ECO:0000313" key="2">
    <source>
        <dbReference type="EMBL" id="HEN27678.1"/>
    </source>
</evidence>